<comment type="caution">
    <text evidence="1">The sequence shown here is derived from an EMBL/GenBank/DDBJ whole genome shotgun (WGS) entry which is preliminary data.</text>
</comment>
<accession>A0A0F9LIZ9</accession>
<dbReference type="EMBL" id="LAZR01010939">
    <property type="protein sequence ID" value="KKM64245.1"/>
    <property type="molecule type" value="Genomic_DNA"/>
</dbReference>
<sequence>MAIFLPGPIVGEIRGSEGGTTFSRNRFGQYTRQRSIPVNPNTGRQASARSRLAGAAILWSLTLTQVQRDAWDLYATSIIWINALGQPVSLPGFQFFIRMFTAFLQAGIPAVLDGPTTLALPSPDSTFAASISEATQLISVVFDNTLAWANQDDGAMMIHMAQPRGAGRKFIGPPTRFAGAIFGNSTTPPTSPQTIAVPFAVAVDQNTDVKYRIGEADGRLSGLFLDAVSVAV</sequence>
<evidence type="ECO:0000313" key="1">
    <source>
        <dbReference type="EMBL" id="KKM64245.1"/>
    </source>
</evidence>
<dbReference type="AlphaFoldDB" id="A0A0F9LIZ9"/>
<reference evidence="1" key="1">
    <citation type="journal article" date="2015" name="Nature">
        <title>Complex archaea that bridge the gap between prokaryotes and eukaryotes.</title>
        <authorList>
            <person name="Spang A."/>
            <person name="Saw J.H."/>
            <person name="Jorgensen S.L."/>
            <person name="Zaremba-Niedzwiedzka K."/>
            <person name="Martijn J."/>
            <person name="Lind A.E."/>
            <person name="van Eijk R."/>
            <person name="Schleper C."/>
            <person name="Guy L."/>
            <person name="Ettema T.J."/>
        </authorList>
    </citation>
    <scope>NUCLEOTIDE SEQUENCE</scope>
</reference>
<name>A0A0F9LIZ9_9ZZZZ</name>
<proteinExistence type="predicted"/>
<gene>
    <name evidence="1" type="ORF">LCGC14_1503300</name>
</gene>
<protein>
    <submittedName>
        <fullName evidence="1">Uncharacterized protein</fullName>
    </submittedName>
</protein>
<organism evidence="1">
    <name type="scientific">marine sediment metagenome</name>
    <dbReference type="NCBI Taxonomy" id="412755"/>
    <lineage>
        <taxon>unclassified sequences</taxon>
        <taxon>metagenomes</taxon>
        <taxon>ecological metagenomes</taxon>
    </lineage>
</organism>